<dbReference type="AlphaFoldDB" id="A0A8X6QKL1"/>
<protein>
    <submittedName>
        <fullName evidence="2">Uncharacterized protein</fullName>
    </submittedName>
</protein>
<evidence type="ECO:0000313" key="3">
    <source>
        <dbReference type="Proteomes" id="UP000887013"/>
    </source>
</evidence>
<keyword evidence="3" id="KW-1185">Reference proteome</keyword>
<comment type="caution">
    <text evidence="2">The sequence shown here is derived from an EMBL/GenBank/DDBJ whole genome shotgun (WGS) entry which is preliminary data.</text>
</comment>
<organism evidence="2 3">
    <name type="scientific">Nephila pilipes</name>
    <name type="common">Giant wood spider</name>
    <name type="synonym">Nephila maculata</name>
    <dbReference type="NCBI Taxonomy" id="299642"/>
    <lineage>
        <taxon>Eukaryota</taxon>
        <taxon>Metazoa</taxon>
        <taxon>Ecdysozoa</taxon>
        <taxon>Arthropoda</taxon>
        <taxon>Chelicerata</taxon>
        <taxon>Arachnida</taxon>
        <taxon>Araneae</taxon>
        <taxon>Araneomorphae</taxon>
        <taxon>Entelegynae</taxon>
        <taxon>Araneoidea</taxon>
        <taxon>Nephilidae</taxon>
        <taxon>Nephila</taxon>
    </lineage>
</organism>
<feature type="compositionally biased region" description="Polar residues" evidence="1">
    <location>
        <begin position="12"/>
        <end position="24"/>
    </location>
</feature>
<evidence type="ECO:0000313" key="2">
    <source>
        <dbReference type="EMBL" id="GFU27067.1"/>
    </source>
</evidence>
<feature type="region of interest" description="Disordered" evidence="1">
    <location>
        <begin position="1"/>
        <end position="24"/>
    </location>
</feature>
<reference evidence="2" key="1">
    <citation type="submission" date="2020-08" db="EMBL/GenBank/DDBJ databases">
        <title>Multicomponent nature underlies the extraordinary mechanical properties of spider dragline silk.</title>
        <authorList>
            <person name="Kono N."/>
            <person name="Nakamura H."/>
            <person name="Mori M."/>
            <person name="Yoshida Y."/>
            <person name="Ohtoshi R."/>
            <person name="Malay A.D."/>
            <person name="Moran D.A.P."/>
            <person name="Tomita M."/>
            <person name="Numata K."/>
            <person name="Arakawa K."/>
        </authorList>
    </citation>
    <scope>NUCLEOTIDE SEQUENCE</scope>
</reference>
<proteinExistence type="predicted"/>
<dbReference type="EMBL" id="BMAW01128702">
    <property type="protein sequence ID" value="GFU27067.1"/>
    <property type="molecule type" value="Genomic_DNA"/>
</dbReference>
<dbReference type="Proteomes" id="UP000887013">
    <property type="component" value="Unassembled WGS sequence"/>
</dbReference>
<sequence length="162" mass="18077">MVSEDPCGLFPQMQNPTLQRKPTRTVSSATPTDIAHQKHECLSQTSCGDALGDISVMFQEMRIGEVRPLTHNSWWCSQSWYAVTTAGGTYRMAHLRKCALASGQRRSRGARLNLRSKVGFPLLRPTLTEGCQWIRHSALPIVVRVLTGEDTFTKIFTTDGNL</sequence>
<gene>
    <name evidence="2" type="ORF">NPIL_525731</name>
</gene>
<name>A0A8X6QKL1_NEPPI</name>
<accession>A0A8X6QKL1</accession>
<evidence type="ECO:0000256" key="1">
    <source>
        <dbReference type="SAM" id="MobiDB-lite"/>
    </source>
</evidence>